<name>A0A562ZKH4_9BURK</name>
<protein>
    <submittedName>
        <fullName evidence="2">Uncharacterized protein</fullName>
    </submittedName>
</protein>
<comment type="caution">
    <text evidence="2">The sequence shown here is derived from an EMBL/GenBank/DDBJ whole genome shotgun (WGS) entry which is preliminary data.</text>
</comment>
<dbReference type="OrthoDB" id="8893470at2"/>
<evidence type="ECO:0000313" key="3">
    <source>
        <dbReference type="Proteomes" id="UP000318199"/>
    </source>
</evidence>
<evidence type="ECO:0000313" key="2">
    <source>
        <dbReference type="EMBL" id="TWO68836.1"/>
    </source>
</evidence>
<accession>A0A562ZKH4</accession>
<organism evidence="2 3">
    <name type="scientific">Caenimonas sedimenti</name>
    <dbReference type="NCBI Taxonomy" id="2596921"/>
    <lineage>
        <taxon>Bacteria</taxon>
        <taxon>Pseudomonadati</taxon>
        <taxon>Pseudomonadota</taxon>
        <taxon>Betaproteobacteria</taxon>
        <taxon>Burkholderiales</taxon>
        <taxon>Comamonadaceae</taxon>
        <taxon>Caenimonas</taxon>
    </lineage>
</organism>
<feature type="region of interest" description="Disordered" evidence="1">
    <location>
        <begin position="291"/>
        <end position="340"/>
    </location>
</feature>
<sequence length="340" mass="36328">MNIDRPTLRLGIAGFAAEQQQQVQAALSAAETAAVEWKLGGFAEADAWWLHGGRTQALPTGILRVAPGQTAARVVQLTLSDVDRPLAVSLPMAGGFQPTFFFRLEDPASMAAILKKFGAWLQPAMAQYALAASIVENEPALAAGAWEVLRGSDLIAVVDVRLGTAVAPQATPLDFADATWCIRDHGEANLPREFIQASLSQLMWQYAARTTRDLLPAHYRDKALFFRRPPRLAQRKMDDAHLLLLRDLAGHPGSRFEEVGQRTGLGESTLARHLAALYLVGSITANPNRAATWHSRPAGDASDSALPSVTPSGLDAASGPGGLTPQQALDLTVPAPLSPE</sequence>
<gene>
    <name evidence="2" type="ORF">FN976_20770</name>
</gene>
<reference evidence="2 3" key="1">
    <citation type="submission" date="2019-07" db="EMBL/GenBank/DDBJ databases">
        <title>Caenimonas sedimenti sp. nov., isolated from activated sludge.</title>
        <authorList>
            <person name="Xu J."/>
        </authorList>
    </citation>
    <scope>NUCLEOTIDE SEQUENCE [LARGE SCALE GENOMIC DNA]</scope>
    <source>
        <strain evidence="2 3">HX-9-20</strain>
    </source>
</reference>
<dbReference type="RefSeq" id="WP_145894988.1">
    <property type="nucleotide sequence ID" value="NZ_VOBQ01000017.1"/>
</dbReference>
<dbReference type="Proteomes" id="UP000318199">
    <property type="component" value="Unassembled WGS sequence"/>
</dbReference>
<evidence type="ECO:0000256" key="1">
    <source>
        <dbReference type="SAM" id="MobiDB-lite"/>
    </source>
</evidence>
<dbReference type="EMBL" id="VOBQ01000017">
    <property type="protein sequence ID" value="TWO68836.1"/>
    <property type="molecule type" value="Genomic_DNA"/>
</dbReference>
<proteinExistence type="predicted"/>
<dbReference type="AlphaFoldDB" id="A0A562ZKH4"/>
<keyword evidence="3" id="KW-1185">Reference proteome</keyword>